<dbReference type="InterPro" id="IPR000537">
    <property type="entry name" value="UbiA_prenyltransferase"/>
</dbReference>
<keyword evidence="4 5" id="KW-0472">Membrane</keyword>
<keyword evidence="2 5" id="KW-0812">Transmembrane</keyword>
<keyword evidence="7" id="KW-1185">Reference proteome</keyword>
<feature type="transmembrane region" description="Helical" evidence="5">
    <location>
        <begin position="246"/>
        <end position="264"/>
    </location>
</feature>
<dbReference type="RefSeq" id="WP_012945586.1">
    <property type="nucleotide sequence ID" value="NC_013745.1"/>
</dbReference>
<dbReference type="GO" id="GO:0005886">
    <property type="term" value="C:plasma membrane"/>
    <property type="evidence" value="ECO:0007669"/>
    <property type="project" value="UniProtKB-SubCell"/>
</dbReference>
<dbReference type="InterPro" id="IPR050475">
    <property type="entry name" value="Prenyltransferase_related"/>
</dbReference>
<evidence type="ECO:0000313" key="6">
    <source>
        <dbReference type="EMBL" id="ADB63342.1"/>
    </source>
</evidence>
<proteinExistence type="predicted"/>
<dbReference type="PANTHER" id="PTHR42723">
    <property type="entry name" value="CHLOROPHYLL SYNTHASE"/>
    <property type="match status" value="1"/>
</dbReference>
<dbReference type="CDD" id="cd13967">
    <property type="entry name" value="PT_UbiA_5"/>
    <property type="match status" value="1"/>
</dbReference>
<dbReference type="HOGENOM" id="CLU_077871_2_0_2"/>
<dbReference type="Proteomes" id="UP000001903">
    <property type="component" value="Plasmid pHTUR02"/>
</dbReference>
<feature type="transmembrane region" description="Helical" evidence="5">
    <location>
        <begin position="146"/>
        <end position="168"/>
    </location>
</feature>
<feature type="transmembrane region" description="Helical" evidence="5">
    <location>
        <begin position="175"/>
        <end position="193"/>
    </location>
</feature>
<dbReference type="EMBL" id="CP001862">
    <property type="protein sequence ID" value="ADB63342.1"/>
    <property type="molecule type" value="Genomic_DNA"/>
</dbReference>
<feature type="transmembrane region" description="Helical" evidence="5">
    <location>
        <begin position="270"/>
        <end position="294"/>
    </location>
</feature>
<comment type="subcellular location">
    <subcellularLocation>
        <location evidence="1">Cell membrane</location>
        <topology evidence="1">Multi-pass membrane protein</topology>
    </subcellularLocation>
</comment>
<dbReference type="AlphaFoldDB" id="D2S1U5"/>
<sequence length="295" mass="32617">MQGFPVQNPAKTQRRADWISLIIAVLRFLVHSNLFISLATVSVAVTTILLANLPLKPLPLFIVFAATMFVYTVNRFTDIEEDKQNVPQRAAFTKRYGRYWLVTGTVLYIAAVGVAITFGLPGAAYLFLPLVVVLLYSVGGVKQLFLVKNLVVGLAWGAIPLGVGYYYGQLRSLEILFLFVYITTMITIAAVIFDIKDIEGDRAEGIPTVPNRFGPEWARISSLIATVVVAAAVVVLIAAGILSRRYLVVLAMNAYVCTYIPFATSDRGPLYYGFVVDGEHVFLMVIVLLTKWLVW</sequence>
<protein>
    <submittedName>
        <fullName evidence="6">UbiA prenyltransferase</fullName>
    </submittedName>
</protein>
<accession>D2S1U5</accession>
<feature type="transmembrane region" description="Helical" evidence="5">
    <location>
        <begin position="57"/>
        <end position="77"/>
    </location>
</feature>
<dbReference type="Gene3D" id="1.10.357.140">
    <property type="entry name" value="UbiA prenyltransferase"/>
    <property type="match status" value="1"/>
</dbReference>
<reference evidence="6 7" key="1">
    <citation type="journal article" date="2010" name="Stand. Genomic Sci.">
        <title>Complete genome sequence of Haloterrigena turkmenica type strain (4k).</title>
        <authorList>
            <person name="Saunders E."/>
            <person name="Tindall B.J."/>
            <person name="Fahnrich R."/>
            <person name="Lapidus A."/>
            <person name="Copeland A."/>
            <person name="Del Rio T.G."/>
            <person name="Lucas S."/>
            <person name="Chen F."/>
            <person name="Tice H."/>
            <person name="Cheng J.F."/>
            <person name="Han C."/>
            <person name="Detter J.C."/>
            <person name="Bruce D."/>
            <person name="Goodwin L."/>
            <person name="Chain P."/>
            <person name="Pitluck S."/>
            <person name="Pati A."/>
            <person name="Ivanova N."/>
            <person name="Mavromatis K."/>
            <person name="Chen A."/>
            <person name="Palaniappan K."/>
            <person name="Land M."/>
            <person name="Hauser L."/>
            <person name="Chang Y.J."/>
            <person name="Jeffries C.D."/>
            <person name="Brettin T."/>
            <person name="Rohde M."/>
            <person name="Goker M."/>
            <person name="Bristow J."/>
            <person name="Eisen J.A."/>
            <person name="Markowitz V."/>
            <person name="Hugenholtz P."/>
            <person name="Klenk H.P."/>
            <person name="Kyrpides N.C."/>
        </authorList>
    </citation>
    <scope>NUCLEOTIDE SEQUENCE [LARGE SCALE GENOMIC DNA]</scope>
    <source>
        <strain evidence="7">ATCC 51198 / DSM 5511 / JCM 9101 / NCIMB 13204 / VKM B-1734 / 4k</strain>
    </source>
</reference>
<dbReference type="InterPro" id="IPR044878">
    <property type="entry name" value="UbiA_sf"/>
</dbReference>
<feature type="transmembrane region" description="Helical" evidence="5">
    <location>
        <begin position="21"/>
        <end position="51"/>
    </location>
</feature>
<dbReference type="KEGG" id="htu:Htur_4538"/>
<dbReference type="Gene3D" id="1.20.120.1780">
    <property type="entry name" value="UbiA prenyltransferase"/>
    <property type="match status" value="1"/>
</dbReference>
<evidence type="ECO:0000313" key="7">
    <source>
        <dbReference type="Proteomes" id="UP000001903"/>
    </source>
</evidence>
<gene>
    <name evidence="6" type="ordered locus">Htur_4538</name>
</gene>
<evidence type="ECO:0000256" key="5">
    <source>
        <dbReference type="SAM" id="Phobius"/>
    </source>
</evidence>
<evidence type="ECO:0000256" key="1">
    <source>
        <dbReference type="ARBA" id="ARBA00004651"/>
    </source>
</evidence>
<evidence type="ECO:0000256" key="4">
    <source>
        <dbReference type="ARBA" id="ARBA00023136"/>
    </source>
</evidence>
<dbReference type="Pfam" id="PF01040">
    <property type="entry name" value="UbiA"/>
    <property type="match status" value="1"/>
</dbReference>
<keyword evidence="6" id="KW-0614">Plasmid</keyword>
<geneLocation type="plasmid" evidence="6 7">
    <name>pHTUR02</name>
</geneLocation>
<evidence type="ECO:0000256" key="2">
    <source>
        <dbReference type="ARBA" id="ARBA00022692"/>
    </source>
</evidence>
<dbReference type="GeneID" id="8745160"/>
<feature type="transmembrane region" description="Helical" evidence="5">
    <location>
        <begin position="98"/>
        <end position="126"/>
    </location>
</feature>
<dbReference type="OrthoDB" id="293340at2157"/>
<keyword evidence="3 5" id="KW-1133">Transmembrane helix</keyword>
<name>D2S1U5_HALTV</name>
<dbReference type="GO" id="GO:0016765">
    <property type="term" value="F:transferase activity, transferring alkyl or aryl (other than methyl) groups"/>
    <property type="evidence" value="ECO:0007669"/>
    <property type="project" value="InterPro"/>
</dbReference>
<organism evidence="6 7">
    <name type="scientific">Haloterrigena turkmenica (strain ATCC 51198 / DSM 5511 / JCM 9101 / NCIMB 13204 / VKM B-1734 / 4k)</name>
    <name type="common">Halococcus turkmenicus</name>
    <dbReference type="NCBI Taxonomy" id="543526"/>
    <lineage>
        <taxon>Archaea</taxon>
        <taxon>Methanobacteriati</taxon>
        <taxon>Methanobacteriota</taxon>
        <taxon>Stenosarchaea group</taxon>
        <taxon>Halobacteria</taxon>
        <taxon>Halobacteriales</taxon>
        <taxon>Natrialbaceae</taxon>
        <taxon>Haloterrigena</taxon>
    </lineage>
</organism>
<feature type="transmembrane region" description="Helical" evidence="5">
    <location>
        <begin position="217"/>
        <end position="239"/>
    </location>
</feature>
<dbReference type="PANTHER" id="PTHR42723:SF1">
    <property type="entry name" value="CHLOROPHYLL SYNTHASE, CHLOROPLASTIC"/>
    <property type="match status" value="1"/>
</dbReference>
<evidence type="ECO:0000256" key="3">
    <source>
        <dbReference type="ARBA" id="ARBA00022989"/>
    </source>
</evidence>